<dbReference type="FunFam" id="3.90.550.10:FF:000051">
    <property type="entry name" value="Alpha-1,2-mannosyltransferase (Ktr4)"/>
    <property type="match status" value="1"/>
</dbReference>
<gene>
    <name evidence="5" type="ORF">BB559_001148</name>
</gene>
<dbReference type="GO" id="GO:0000032">
    <property type="term" value="P:cell wall mannoprotein biosynthetic process"/>
    <property type="evidence" value="ECO:0007669"/>
    <property type="project" value="TreeGrafter"/>
</dbReference>
<dbReference type="GO" id="GO:0016020">
    <property type="term" value="C:membrane"/>
    <property type="evidence" value="ECO:0007669"/>
    <property type="project" value="InterPro"/>
</dbReference>
<name>A0A2T9Z323_9FUNG</name>
<dbReference type="PIRSF" id="PIRSF018153">
    <property type="entry name" value="Glyco_trans_15"/>
    <property type="match status" value="1"/>
</dbReference>
<keyword evidence="2" id="KW-0808">Transferase</keyword>
<feature type="transmembrane region" description="Helical" evidence="4">
    <location>
        <begin position="9"/>
        <end position="31"/>
    </location>
</feature>
<evidence type="ECO:0000256" key="3">
    <source>
        <dbReference type="PIRSR" id="PIRSR018153-1"/>
    </source>
</evidence>
<dbReference type="SUPFAM" id="SSF53448">
    <property type="entry name" value="Nucleotide-diphospho-sugar transferases"/>
    <property type="match status" value="1"/>
</dbReference>
<dbReference type="InterPro" id="IPR002685">
    <property type="entry name" value="Glyco_trans_15"/>
</dbReference>
<dbReference type="GO" id="GO:0005794">
    <property type="term" value="C:Golgi apparatus"/>
    <property type="evidence" value="ECO:0007669"/>
    <property type="project" value="TreeGrafter"/>
</dbReference>
<dbReference type="OrthoDB" id="439943at2759"/>
<keyword evidence="4" id="KW-1133">Transmembrane helix</keyword>
<keyword evidence="6" id="KW-1185">Reference proteome</keyword>
<dbReference type="Proteomes" id="UP000245699">
    <property type="component" value="Unassembled WGS sequence"/>
</dbReference>
<dbReference type="Pfam" id="PF01793">
    <property type="entry name" value="Glyco_transf_15"/>
    <property type="match status" value="1"/>
</dbReference>
<evidence type="ECO:0000256" key="2">
    <source>
        <dbReference type="ARBA" id="ARBA00022679"/>
    </source>
</evidence>
<comment type="caution">
    <text evidence="5">The sequence shown here is derived from an EMBL/GenBank/DDBJ whole genome shotgun (WGS) entry which is preliminary data.</text>
</comment>
<accession>A0A2T9Z323</accession>
<sequence length="368" mass="43537">MPRMFPRRFVVIFQVVAFIIICTISLHLLFFNDSTQTPAPKAKAVSNKDEKISKPLAPYKRQNAAMVALTRNTDLFGVRKTMREIEDRFNRKYNYPYIFLNDVPFNDEFKRGVLDMTSANVTFGVVEGEAWGYPEYVDKNKAKEAREKADYINGGSESYRFMCRFQSGYVFRHPLLKDLEYYWRIEPDVHYYCDLDYDPFLFMKENNLIYGFNMAPNEYMKTIPTLWDTTKEFMKKHPGYMAENNLIKWATDKEGEYNGCHFWTNFEIVKLSFYRSKEYMDYFEHLDRAGGFFYERWGDAPVHTLGVAMLLDQKQVHYFGDIGYYHPAMGFCPTDSRKKGKCVCDSDKEKAENYGCIRDWIKMYGDKK</sequence>
<evidence type="ECO:0000256" key="4">
    <source>
        <dbReference type="SAM" id="Phobius"/>
    </source>
</evidence>
<dbReference type="AlphaFoldDB" id="A0A2T9Z323"/>
<dbReference type="GO" id="GO:0000026">
    <property type="term" value="F:alpha-1,2-mannosyltransferase activity"/>
    <property type="evidence" value="ECO:0007669"/>
    <property type="project" value="TreeGrafter"/>
</dbReference>
<dbReference type="GO" id="GO:0006487">
    <property type="term" value="P:protein N-linked glycosylation"/>
    <property type="evidence" value="ECO:0007669"/>
    <property type="project" value="TreeGrafter"/>
</dbReference>
<dbReference type="Gene3D" id="3.90.550.10">
    <property type="entry name" value="Spore Coat Polysaccharide Biosynthesis Protein SpsA, Chain A"/>
    <property type="match status" value="1"/>
</dbReference>
<dbReference type="PANTHER" id="PTHR31121">
    <property type="entry name" value="ALPHA-1,2 MANNOSYLTRANSFERASE KTR1"/>
    <property type="match status" value="1"/>
</dbReference>
<proteinExistence type="inferred from homology"/>
<dbReference type="EMBL" id="MBFT01000061">
    <property type="protein sequence ID" value="PVU98936.1"/>
    <property type="molecule type" value="Genomic_DNA"/>
</dbReference>
<feature type="active site" description="Nucleophile" evidence="3">
    <location>
        <position position="267"/>
    </location>
</feature>
<protein>
    <submittedName>
        <fullName evidence="5">Uncharacterized protein</fullName>
    </submittedName>
</protein>
<dbReference type="STRING" id="61424.A0A2T9Z323"/>
<comment type="similarity">
    <text evidence="1">Belongs to the glycosyltransferase 15 family.</text>
</comment>
<keyword evidence="4" id="KW-0812">Transmembrane</keyword>
<organism evidence="5 6">
    <name type="scientific">Furculomyces boomerangus</name>
    <dbReference type="NCBI Taxonomy" id="61424"/>
    <lineage>
        <taxon>Eukaryota</taxon>
        <taxon>Fungi</taxon>
        <taxon>Fungi incertae sedis</taxon>
        <taxon>Zoopagomycota</taxon>
        <taxon>Kickxellomycotina</taxon>
        <taxon>Harpellomycetes</taxon>
        <taxon>Harpellales</taxon>
        <taxon>Harpellaceae</taxon>
        <taxon>Furculomyces</taxon>
    </lineage>
</organism>
<dbReference type="InterPro" id="IPR029044">
    <property type="entry name" value="Nucleotide-diphossugar_trans"/>
</dbReference>
<evidence type="ECO:0000256" key="1">
    <source>
        <dbReference type="ARBA" id="ARBA00007677"/>
    </source>
</evidence>
<evidence type="ECO:0000313" key="5">
    <source>
        <dbReference type="EMBL" id="PVU98936.1"/>
    </source>
</evidence>
<dbReference type="PANTHER" id="PTHR31121:SF6">
    <property type="entry name" value="ALPHA-1,2 MANNOSYLTRANSFERASE KTR1"/>
    <property type="match status" value="1"/>
</dbReference>
<keyword evidence="4" id="KW-0472">Membrane</keyword>
<evidence type="ECO:0000313" key="6">
    <source>
        <dbReference type="Proteomes" id="UP000245699"/>
    </source>
</evidence>
<reference evidence="5 6" key="1">
    <citation type="journal article" date="2018" name="MBio">
        <title>Comparative Genomics Reveals the Core Gene Toolbox for the Fungus-Insect Symbiosis.</title>
        <authorList>
            <person name="Wang Y."/>
            <person name="Stata M."/>
            <person name="Wang W."/>
            <person name="Stajich J.E."/>
            <person name="White M.M."/>
            <person name="Moncalvo J.M."/>
        </authorList>
    </citation>
    <scope>NUCLEOTIDE SEQUENCE [LARGE SCALE GENOMIC DNA]</scope>
    <source>
        <strain evidence="5 6">AUS-77-4</strain>
    </source>
</reference>